<dbReference type="RefSeq" id="WP_074866191.1">
    <property type="nucleotide sequence ID" value="NZ_FOAS01000005.1"/>
</dbReference>
<feature type="domain" description="Rhodanese" evidence="3">
    <location>
        <begin position="123"/>
        <end position="217"/>
    </location>
</feature>
<protein>
    <recommendedName>
        <fullName evidence="1">tRNA uridine(34) hydroxylase</fullName>
        <ecNumber evidence="1">1.14.-.-</ecNumber>
    </recommendedName>
    <alternativeName>
        <fullName evidence="1">tRNA hydroxylation protein O</fullName>
    </alternativeName>
</protein>
<comment type="catalytic activity">
    <reaction evidence="1">
        <text>uridine(34) in tRNA + AH2 + O2 = 5-hydroxyuridine(34) in tRNA + A + H2O</text>
        <dbReference type="Rhea" id="RHEA:64224"/>
        <dbReference type="Rhea" id="RHEA-COMP:11727"/>
        <dbReference type="Rhea" id="RHEA-COMP:13381"/>
        <dbReference type="ChEBI" id="CHEBI:13193"/>
        <dbReference type="ChEBI" id="CHEBI:15377"/>
        <dbReference type="ChEBI" id="CHEBI:15379"/>
        <dbReference type="ChEBI" id="CHEBI:17499"/>
        <dbReference type="ChEBI" id="CHEBI:65315"/>
        <dbReference type="ChEBI" id="CHEBI:136877"/>
    </reaction>
</comment>
<dbReference type="CDD" id="cd01518">
    <property type="entry name" value="RHOD_YceA"/>
    <property type="match status" value="1"/>
</dbReference>
<organism evidence="4 5">
    <name type="scientific">Atopomonas hussainii</name>
    <dbReference type="NCBI Taxonomy" id="1429083"/>
    <lineage>
        <taxon>Bacteria</taxon>
        <taxon>Pseudomonadati</taxon>
        <taxon>Pseudomonadota</taxon>
        <taxon>Gammaproteobacteria</taxon>
        <taxon>Pseudomonadales</taxon>
        <taxon>Pseudomonadaceae</taxon>
        <taxon>Atopomonas</taxon>
    </lineage>
</organism>
<evidence type="ECO:0000313" key="5">
    <source>
        <dbReference type="Proteomes" id="UP000185766"/>
    </source>
</evidence>
<dbReference type="Proteomes" id="UP000185766">
    <property type="component" value="Unassembled WGS sequence"/>
</dbReference>
<evidence type="ECO:0000313" key="4">
    <source>
        <dbReference type="EMBL" id="SEK77123.1"/>
    </source>
</evidence>
<dbReference type="Gene3D" id="3.30.70.100">
    <property type="match status" value="1"/>
</dbReference>
<keyword evidence="5" id="KW-1185">Reference proteome</keyword>
<accession>A0A1H7JRC8</accession>
<evidence type="ECO:0000256" key="1">
    <source>
        <dbReference type="HAMAP-Rule" id="MF_00469"/>
    </source>
</evidence>
<dbReference type="SUPFAM" id="SSF52821">
    <property type="entry name" value="Rhodanese/Cell cycle control phosphatase"/>
    <property type="match status" value="1"/>
</dbReference>
<keyword evidence="1" id="KW-0819">tRNA processing</keyword>
<dbReference type="PROSITE" id="PS50206">
    <property type="entry name" value="RHODANESE_3"/>
    <property type="match status" value="1"/>
</dbReference>
<dbReference type="STRING" id="1429083.GCA_001885685_01403"/>
<dbReference type="SMART" id="SM00450">
    <property type="entry name" value="RHOD"/>
    <property type="match status" value="1"/>
</dbReference>
<name>A0A1H7JRC8_9GAMM</name>
<gene>
    <name evidence="1" type="primary">trhO</name>
    <name evidence="4" type="ORF">SAMN05216214_10524</name>
</gene>
<dbReference type="InterPro" id="IPR001763">
    <property type="entry name" value="Rhodanese-like_dom"/>
</dbReference>
<dbReference type="InterPro" id="IPR020936">
    <property type="entry name" value="TrhO"/>
</dbReference>
<comment type="function">
    <text evidence="1">Catalyzes oxygen-dependent 5-hydroxyuridine (ho5U) modification at position 34 in tRNAs.</text>
</comment>
<comment type="similarity">
    <text evidence="1">Belongs to the TrhO family.</text>
</comment>
<sequence>MSQVVVCALYKFVSLEDFEALREPLLAEMNAQQVRGTLLLAAEGINGTIAGPEAGINAVLAWLKRDPRLSELDYKLSYDSSQPFNRTKVKLKREIVTMGVEGIDPRKVVGTYVDAKDWNALISDPEVLLVDTRNDYEVQIGTFKGAINPQTETFREFPAYVQEQLDPAKHKKVAMFCTGGIRCEKSTAYLKEQGFDEVYHLKGGILKYLEEVPEQDSLWQGECFVFDGRVAVNHALEKGQYDQCHACRYPITEDDKQSPAYVQGVSCPHCIDKFDEQDRARFREREKQVKLAQRRGEQHIGGAATQIIDRRRAEKEQFKAEQRRQHD</sequence>
<dbReference type="EMBL" id="FOAS01000005">
    <property type="protein sequence ID" value="SEK77123.1"/>
    <property type="molecule type" value="Genomic_DNA"/>
</dbReference>
<dbReference type="HAMAP" id="MF_00469">
    <property type="entry name" value="TrhO"/>
    <property type="match status" value="1"/>
</dbReference>
<dbReference type="GO" id="GO:0006400">
    <property type="term" value="P:tRNA modification"/>
    <property type="evidence" value="ECO:0007669"/>
    <property type="project" value="UniProtKB-UniRule"/>
</dbReference>
<dbReference type="InterPro" id="IPR040503">
    <property type="entry name" value="TRHO_N"/>
</dbReference>
<dbReference type="AlphaFoldDB" id="A0A1H7JRC8"/>
<dbReference type="NCBIfam" id="NF001136">
    <property type="entry name" value="PRK00142.1-4"/>
    <property type="match status" value="1"/>
</dbReference>
<evidence type="ECO:0000259" key="3">
    <source>
        <dbReference type="PROSITE" id="PS50206"/>
    </source>
</evidence>
<dbReference type="Pfam" id="PF17773">
    <property type="entry name" value="UPF0176_N"/>
    <property type="match status" value="1"/>
</dbReference>
<dbReference type="Pfam" id="PF00581">
    <property type="entry name" value="Rhodanese"/>
    <property type="match status" value="1"/>
</dbReference>
<evidence type="ECO:0000256" key="2">
    <source>
        <dbReference type="SAM" id="MobiDB-lite"/>
    </source>
</evidence>
<feature type="compositionally biased region" description="Basic and acidic residues" evidence="2">
    <location>
        <begin position="308"/>
        <end position="327"/>
    </location>
</feature>
<dbReference type="GO" id="GO:0016705">
    <property type="term" value="F:oxidoreductase activity, acting on paired donors, with incorporation or reduction of molecular oxygen"/>
    <property type="evidence" value="ECO:0007669"/>
    <property type="project" value="UniProtKB-UniRule"/>
</dbReference>
<dbReference type="EC" id="1.14.-.-" evidence="1"/>
<proteinExistence type="inferred from homology"/>
<dbReference type="PANTHER" id="PTHR43268">
    <property type="entry name" value="THIOSULFATE SULFURTRANSFERASE/RHODANESE-LIKE DOMAIN-CONTAINING PROTEIN 2"/>
    <property type="match status" value="1"/>
</dbReference>
<dbReference type="InterPro" id="IPR036873">
    <property type="entry name" value="Rhodanese-like_dom_sf"/>
</dbReference>
<dbReference type="PANTHER" id="PTHR43268:SF3">
    <property type="entry name" value="RHODANESE-LIKE DOMAIN-CONTAINING PROTEIN 7-RELATED"/>
    <property type="match status" value="1"/>
</dbReference>
<keyword evidence="1" id="KW-0560">Oxidoreductase</keyword>
<reference evidence="4 5" key="1">
    <citation type="submission" date="2016-10" db="EMBL/GenBank/DDBJ databases">
        <authorList>
            <person name="de Groot N.N."/>
        </authorList>
    </citation>
    <scope>NUCLEOTIDE SEQUENCE [LARGE SCALE GENOMIC DNA]</scope>
    <source>
        <strain evidence="4 5">JCM 19513</strain>
    </source>
</reference>
<feature type="region of interest" description="Disordered" evidence="2">
    <location>
        <begin position="291"/>
        <end position="327"/>
    </location>
</feature>
<dbReference type="Gene3D" id="3.40.250.10">
    <property type="entry name" value="Rhodanese-like domain"/>
    <property type="match status" value="1"/>
</dbReference>